<keyword evidence="1 2" id="KW-0238">DNA-binding</keyword>
<dbReference type="AlphaFoldDB" id="A0A0R2MW47"/>
<evidence type="ECO:0000256" key="1">
    <source>
        <dbReference type="ARBA" id="ARBA00023125"/>
    </source>
</evidence>
<evidence type="ECO:0000313" key="4">
    <source>
        <dbReference type="EMBL" id="KRO16443.1"/>
    </source>
</evidence>
<feature type="domain" description="HTH tetR-type" evidence="3">
    <location>
        <begin position="12"/>
        <end position="72"/>
    </location>
</feature>
<dbReference type="SUPFAM" id="SSF46689">
    <property type="entry name" value="Homeodomain-like"/>
    <property type="match status" value="1"/>
</dbReference>
<accession>A0A0R2MW47</accession>
<comment type="caution">
    <text evidence="4">The sequence shown here is derived from an EMBL/GenBank/DDBJ whole genome shotgun (WGS) entry which is preliminary data.</text>
</comment>
<dbReference type="EMBL" id="JQCE01000038">
    <property type="protein sequence ID" value="KRO16443.1"/>
    <property type="molecule type" value="Genomic_DNA"/>
</dbReference>
<protein>
    <submittedName>
        <fullName evidence="4">Transcriptional regulator</fullName>
    </submittedName>
</protein>
<dbReference type="STRING" id="1293598.IV56_GL001225"/>
<keyword evidence="5" id="KW-1185">Reference proteome</keyword>
<reference evidence="4 5" key="1">
    <citation type="journal article" date="2015" name="Genome Announc.">
        <title>Expanding the biotechnology potential of lactobacilli through comparative genomics of 213 strains and associated genera.</title>
        <authorList>
            <person name="Sun Z."/>
            <person name="Harris H.M."/>
            <person name="McCann A."/>
            <person name="Guo C."/>
            <person name="Argimon S."/>
            <person name="Zhang W."/>
            <person name="Yang X."/>
            <person name="Jeffery I.B."/>
            <person name="Cooney J.C."/>
            <person name="Kagawa T.F."/>
            <person name="Liu W."/>
            <person name="Song Y."/>
            <person name="Salvetti E."/>
            <person name="Wrobel A."/>
            <person name="Rasinkangas P."/>
            <person name="Parkhill J."/>
            <person name="Rea M.C."/>
            <person name="O'Sullivan O."/>
            <person name="Ritari J."/>
            <person name="Douillard F.P."/>
            <person name="Paul Ross R."/>
            <person name="Yang R."/>
            <person name="Briner A.E."/>
            <person name="Felis G.E."/>
            <person name="de Vos W.M."/>
            <person name="Barrangou R."/>
            <person name="Klaenhammer T.R."/>
            <person name="Caufield P.W."/>
            <person name="Cui Y."/>
            <person name="Zhang H."/>
            <person name="O'Toole P.W."/>
        </authorList>
    </citation>
    <scope>NUCLEOTIDE SEQUENCE [LARGE SCALE GENOMIC DNA]</scope>
    <source>
        <strain evidence="4 5">DSM 24301</strain>
    </source>
</reference>
<feature type="DNA-binding region" description="H-T-H motif" evidence="2">
    <location>
        <begin position="35"/>
        <end position="54"/>
    </location>
</feature>
<name>A0A0R2MW47_9LACO</name>
<dbReference type="Gene3D" id="1.10.10.60">
    <property type="entry name" value="Homeodomain-like"/>
    <property type="match status" value="1"/>
</dbReference>
<dbReference type="Gene3D" id="1.10.357.10">
    <property type="entry name" value="Tetracycline Repressor, domain 2"/>
    <property type="match status" value="1"/>
</dbReference>
<dbReference type="PATRIC" id="fig|1293598.4.peg.1288"/>
<evidence type="ECO:0000313" key="5">
    <source>
        <dbReference type="Proteomes" id="UP000050969"/>
    </source>
</evidence>
<evidence type="ECO:0000259" key="3">
    <source>
        <dbReference type="PROSITE" id="PS50977"/>
    </source>
</evidence>
<dbReference type="Proteomes" id="UP000050969">
    <property type="component" value="Unassembled WGS sequence"/>
</dbReference>
<dbReference type="PROSITE" id="PS50977">
    <property type="entry name" value="HTH_TETR_2"/>
    <property type="match status" value="1"/>
</dbReference>
<sequence>MEGGFSLGKHRTLDRDKVLVAAREIVRTSGFRSLTFQSLAKALDIRSQSLYNYYRNLDDVIESLGTELMDRLYQELIEQLPGVSGRQALSIYAKTAHDYFDQEGPLVEVIYYVHNYPETSPFVKATGRVLDILRRLVRDIPLKHMDHGAYVQAFISSVLGFTVLEIMGFLPEEQPGRSNSFQELLDLHLGEIQATS</sequence>
<gene>
    <name evidence="4" type="ORF">IV56_GL001225</name>
</gene>
<evidence type="ECO:0000256" key="2">
    <source>
        <dbReference type="PROSITE-ProRule" id="PRU00335"/>
    </source>
</evidence>
<dbReference type="GO" id="GO:0003677">
    <property type="term" value="F:DNA binding"/>
    <property type="evidence" value="ECO:0007669"/>
    <property type="project" value="UniProtKB-UniRule"/>
</dbReference>
<dbReference type="InterPro" id="IPR001647">
    <property type="entry name" value="HTH_TetR"/>
</dbReference>
<dbReference type="InterPro" id="IPR009057">
    <property type="entry name" value="Homeodomain-like_sf"/>
</dbReference>
<proteinExistence type="predicted"/>
<organism evidence="4 5">
    <name type="scientific">Lacticaseibacillus saniviri JCM 17471 = DSM 24301</name>
    <dbReference type="NCBI Taxonomy" id="1293598"/>
    <lineage>
        <taxon>Bacteria</taxon>
        <taxon>Bacillati</taxon>
        <taxon>Bacillota</taxon>
        <taxon>Bacilli</taxon>
        <taxon>Lactobacillales</taxon>
        <taxon>Lactobacillaceae</taxon>
        <taxon>Lacticaseibacillus</taxon>
    </lineage>
</organism>